<protein>
    <submittedName>
        <fullName evidence="2">Uncharacterized protein</fullName>
    </submittedName>
</protein>
<keyword evidence="1" id="KW-0472">Membrane</keyword>
<dbReference type="EMBL" id="CAJOBJ010004827">
    <property type="protein sequence ID" value="CAF4012477.1"/>
    <property type="molecule type" value="Genomic_DNA"/>
</dbReference>
<reference evidence="2" key="1">
    <citation type="submission" date="2021-02" db="EMBL/GenBank/DDBJ databases">
        <authorList>
            <person name="Nowell W R."/>
        </authorList>
    </citation>
    <scope>NUCLEOTIDE SEQUENCE</scope>
</reference>
<feature type="transmembrane region" description="Helical" evidence="1">
    <location>
        <begin position="58"/>
        <end position="82"/>
    </location>
</feature>
<keyword evidence="1" id="KW-1133">Transmembrane helix</keyword>
<gene>
    <name evidence="5" type="ORF">BYL167_LOCUS15955</name>
    <name evidence="2" type="ORF">CJN711_LOCUS33874</name>
    <name evidence="4" type="ORF">GIL414_LOCUS12390</name>
    <name evidence="3" type="ORF">KQP761_LOCUS22346</name>
</gene>
<evidence type="ECO:0000256" key="1">
    <source>
        <dbReference type="SAM" id="Phobius"/>
    </source>
</evidence>
<dbReference type="Proteomes" id="UP000663855">
    <property type="component" value="Unassembled WGS sequence"/>
</dbReference>
<dbReference type="Proteomes" id="UP000681720">
    <property type="component" value="Unassembled WGS sequence"/>
</dbReference>
<dbReference type="Proteomes" id="UP000681967">
    <property type="component" value="Unassembled WGS sequence"/>
</dbReference>
<evidence type="ECO:0000313" key="5">
    <source>
        <dbReference type="EMBL" id="CAF4042306.1"/>
    </source>
</evidence>
<proteinExistence type="predicted"/>
<dbReference type="EMBL" id="CAJNOV010016386">
    <property type="protein sequence ID" value="CAF1589541.1"/>
    <property type="molecule type" value="Genomic_DNA"/>
</dbReference>
<name>A0A815ZUX9_9BILA</name>
<dbReference type="EMBL" id="CAJOBH010006008">
    <property type="protein sequence ID" value="CAF4042306.1"/>
    <property type="molecule type" value="Genomic_DNA"/>
</dbReference>
<dbReference type="AlphaFoldDB" id="A0A815ZUX9"/>
<feature type="transmembrane region" description="Helical" evidence="1">
    <location>
        <begin position="120"/>
        <end position="144"/>
    </location>
</feature>
<comment type="caution">
    <text evidence="2">The sequence shown here is derived from an EMBL/GenBank/DDBJ whole genome shotgun (WGS) entry which is preliminary data.</text>
</comment>
<evidence type="ECO:0000313" key="4">
    <source>
        <dbReference type="EMBL" id="CAF4012477.1"/>
    </source>
</evidence>
<evidence type="ECO:0000313" key="3">
    <source>
        <dbReference type="EMBL" id="CAF1601574.1"/>
    </source>
</evidence>
<organism evidence="2 6">
    <name type="scientific">Rotaria magnacalcarata</name>
    <dbReference type="NCBI Taxonomy" id="392030"/>
    <lineage>
        <taxon>Eukaryota</taxon>
        <taxon>Metazoa</taxon>
        <taxon>Spiralia</taxon>
        <taxon>Gnathifera</taxon>
        <taxon>Rotifera</taxon>
        <taxon>Eurotatoria</taxon>
        <taxon>Bdelloidea</taxon>
        <taxon>Philodinida</taxon>
        <taxon>Philodinidae</taxon>
        <taxon>Rotaria</taxon>
    </lineage>
</organism>
<evidence type="ECO:0000313" key="2">
    <source>
        <dbReference type="EMBL" id="CAF1589541.1"/>
    </source>
</evidence>
<accession>A0A815ZUX9</accession>
<feature type="transmembrane region" description="Helical" evidence="1">
    <location>
        <begin position="21"/>
        <end position="43"/>
    </location>
</feature>
<feature type="transmembrane region" description="Helical" evidence="1">
    <location>
        <begin position="156"/>
        <end position="180"/>
    </location>
</feature>
<dbReference type="EMBL" id="CAJNOW010011736">
    <property type="protein sequence ID" value="CAF1601574.1"/>
    <property type="molecule type" value="Genomic_DNA"/>
</dbReference>
<sequence length="400" mass="46073">MCFRCCHSLLRKPVNLLYDPYRYRAFLIFYSIDMALFIIRLALVSNDLSANAPTTKDYLIPILIFDLIASVTLIICNSIYIVMRHCVVGLFDIKPSNQFIWRLATMTCFRFDFSIEHPQLILLTRVFLVIGFFLLRFMCFVIGASCSARFKSQCTAYTVFAAFTLANLLIIIVVEFIHYFRLWTYNPTKITNNPMGTKFTNISSAAVIEKTHRCHLRFIHYSMINDQNAPGFGRSLCSKGAECRSESLHHQLIYHSLESSRQVPNIINDNDGKSTVIAFYETTKENMFKIVQNGFPNGDNLPLEQSIFFTPSIKSNLDIDKAILCVRINLGRFEVIDNSPVNLNQYFQGADGLKDTIYVTSESRFYLRMTGQIEKWIVMVSRETKVNDHLENNYYVGCFS</sequence>
<evidence type="ECO:0000313" key="6">
    <source>
        <dbReference type="Proteomes" id="UP000663855"/>
    </source>
</evidence>
<dbReference type="Proteomes" id="UP000663834">
    <property type="component" value="Unassembled WGS sequence"/>
</dbReference>
<keyword evidence="1" id="KW-0812">Transmembrane</keyword>
<dbReference type="OrthoDB" id="9989584at2759"/>